<dbReference type="GeneID" id="84592255"/>
<gene>
    <name evidence="2" type="ORF">An11g03750</name>
</gene>
<dbReference type="AlphaFoldDB" id="A0AAJ8BY23"/>
<proteinExistence type="predicted"/>
<evidence type="ECO:0000256" key="1">
    <source>
        <dbReference type="SAM" id="MobiDB-lite"/>
    </source>
</evidence>
<dbReference type="KEGG" id="ang:An11g03750"/>
<feature type="region of interest" description="Disordered" evidence="1">
    <location>
        <begin position="201"/>
        <end position="231"/>
    </location>
</feature>
<dbReference type="VEuPathDB" id="FungiDB:An11g03750"/>
<organism evidence="2">
    <name type="scientific">Aspergillus niger</name>
    <dbReference type="NCBI Taxonomy" id="5061"/>
    <lineage>
        <taxon>Eukaryota</taxon>
        <taxon>Fungi</taxon>
        <taxon>Dikarya</taxon>
        <taxon>Ascomycota</taxon>
        <taxon>Pezizomycotina</taxon>
        <taxon>Eurotiomycetes</taxon>
        <taxon>Eurotiomycetidae</taxon>
        <taxon>Eurotiales</taxon>
        <taxon>Aspergillaceae</taxon>
        <taxon>Aspergillus</taxon>
        <taxon>Aspergillus subgen. Circumdati</taxon>
    </lineage>
</organism>
<reference evidence="2" key="2">
    <citation type="submission" date="2025-08" db="UniProtKB">
        <authorList>
            <consortium name="RefSeq"/>
        </authorList>
    </citation>
    <scope>IDENTIFICATION</scope>
</reference>
<sequence>MKGPDRPVHLATPCRGQFRLSEGLSFSCNSYPDLRPARPRSRDRLVIYLRERERKLILRPAVPESSTVYCAGVLTRQIFRMQRKAAAADGLITPRHTLSPADPSLYLCRGGTFASRCILRMSSARIDLGEPRRSEMPVVSSFTAKVASRWCVVVSPRPDQRTGQDKQGLAEGASGEIVRWKGVTGPIESRGQRRGVRGLWMHQRQTAKRRGGCHSHRQPDRPPSSANSWPLSASLSRAWNPYCSPPTGSGKKGGCHPPFCRDGLQQVTLLVSISPGRSGGLAVSLPIPVCLRLVTRHLPVCGILYPLPLYLRVPYP</sequence>
<name>A0AAJ8BY23_ASPNG</name>
<dbReference type="RefSeq" id="XP_059605477.1">
    <property type="nucleotide sequence ID" value="XM_059750191.1"/>
</dbReference>
<protein>
    <submittedName>
        <fullName evidence="2">Uncharacterized protein</fullName>
    </submittedName>
</protein>
<feature type="compositionally biased region" description="Basic residues" evidence="1">
    <location>
        <begin position="205"/>
        <end position="216"/>
    </location>
</feature>
<reference evidence="2" key="1">
    <citation type="submission" date="2025-02" db="EMBL/GenBank/DDBJ databases">
        <authorList>
            <consortium name="NCBI Genome Project"/>
        </authorList>
    </citation>
    <scope>NUCLEOTIDE SEQUENCE</scope>
</reference>
<evidence type="ECO:0000313" key="2">
    <source>
        <dbReference type="RefSeq" id="XP_059605477.1"/>
    </source>
</evidence>
<accession>A0AAJ8BY23</accession>